<reference evidence="4" key="1">
    <citation type="submission" date="2020-10" db="EMBL/GenBank/DDBJ databases">
        <authorList>
            <person name="Gilroy R."/>
        </authorList>
    </citation>
    <scope>NUCLEOTIDE SEQUENCE</scope>
    <source>
        <strain evidence="4">13766</strain>
    </source>
</reference>
<dbReference type="EMBL" id="DVJN01000070">
    <property type="protein sequence ID" value="HIS92077.1"/>
    <property type="molecule type" value="Genomic_DNA"/>
</dbReference>
<evidence type="ECO:0000313" key="5">
    <source>
        <dbReference type="Proteomes" id="UP000824140"/>
    </source>
</evidence>
<dbReference type="SMART" id="SM00267">
    <property type="entry name" value="GGDEF"/>
    <property type="match status" value="1"/>
</dbReference>
<dbReference type="Pfam" id="PF00563">
    <property type="entry name" value="EAL"/>
    <property type="match status" value="1"/>
</dbReference>
<dbReference type="SMART" id="SM00052">
    <property type="entry name" value="EAL"/>
    <property type="match status" value="1"/>
</dbReference>
<evidence type="ECO:0000259" key="3">
    <source>
        <dbReference type="PROSITE" id="PS50887"/>
    </source>
</evidence>
<reference evidence="4" key="2">
    <citation type="journal article" date="2021" name="PeerJ">
        <title>Extensive microbial diversity within the chicken gut microbiome revealed by metagenomics and culture.</title>
        <authorList>
            <person name="Gilroy R."/>
            <person name="Ravi A."/>
            <person name="Getino M."/>
            <person name="Pursley I."/>
            <person name="Horton D.L."/>
            <person name="Alikhan N.F."/>
            <person name="Baker D."/>
            <person name="Gharbi K."/>
            <person name="Hall N."/>
            <person name="Watson M."/>
            <person name="Adriaenssens E.M."/>
            <person name="Foster-Nyarko E."/>
            <person name="Jarju S."/>
            <person name="Secka A."/>
            <person name="Antonio M."/>
            <person name="Oren A."/>
            <person name="Chaudhuri R.R."/>
            <person name="La Ragione R."/>
            <person name="Hildebrand F."/>
            <person name="Pallen M.J."/>
        </authorList>
    </citation>
    <scope>NUCLEOTIDE SEQUENCE</scope>
    <source>
        <strain evidence="4">13766</strain>
    </source>
</reference>
<dbReference type="InterPro" id="IPR043128">
    <property type="entry name" value="Rev_trsase/Diguanyl_cyclase"/>
</dbReference>
<organism evidence="4 5">
    <name type="scientific">Candidatus Alectryocaccomicrobium excrementavium</name>
    <dbReference type="NCBI Taxonomy" id="2840668"/>
    <lineage>
        <taxon>Bacteria</taxon>
        <taxon>Bacillati</taxon>
        <taxon>Bacillota</taxon>
        <taxon>Clostridia</taxon>
        <taxon>Candidatus Alectryocaccomicrobium</taxon>
    </lineage>
</organism>
<dbReference type="PROSITE" id="PS50883">
    <property type="entry name" value="EAL"/>
    <property type="match status" value="1"/>
</dbReference>
<dbReference type="SUPFAM" id="SSF55785">
    <property type="entry name" value="PYP-like sensor domain (PAS domain)"/>
    <property type="match status" value="2"/>
</dbReference>
<evidence type="ECO:0000259" key="2">
    <source>
        <dbReference type="PROSITE" id="PS50883"/>
    </source>
</evidence>
<name>A0A9D1FZ51_9FIRM</name>
<dbReference type="Proteomes" id="UP000824140">
    <property type="component" value="Unassembled WGS sequence"/>
</dbReference>
<dbReference type="Pfam" id="PF00990">
    <property type="entry name" value="GGDEF"/>
    <property type="match status" value="2"/>
</dbReference>
<gene>
    <name evidence="4" type="ORF">IAA84_03575</name>
</gene>
<dbReference type="GO" id="GO:0071111">
    <property type="term" value="F:cyclic-guanylate-specific phosphodiesterase activity"/>
    <property type="evidence" value="ECO:0007669"/>
    <property type="project" value="InterPro"/>
</dbReference>
<dbReference type="PANTHER" id="PTHR33121">
    <property type="entry name" value="CYCLIC DI-GMP PHOSPHODIESTERASE PDEF"/>
    <property type="match status" value="1"/>
</dbReference>
<dbReference type="CDD" id="cd01949">
    <property type="entry name" value="GGDEF"/>
    <property type="match status" value="1"/>
</dbReference>
<evidence type="ECO:0000259" key="1">
    <source>
        <dbReference type="PROSITE" id="PS50112"/>
    </source>
</evidence>
<dbReference type="InterPro" id="IPR035965">
    <property type="entry name" value="PAS-like_dom_sf"/>
</dbReference>
<feature type="domain" description="GGDEF" evidence="3">
    <location>
        <begin position="980"/>
        <end position="1113"/>
    </location>
</feature>
<dbReference type="Gene3D" id="3.30.70.270">
    <property type="match status" value="3"/>
</dbReference>
<dbReference type="Pfam" id="PF08447">
    <property type="entry name" value="PAS_3"/>
    <property type="match status" value="1"/>
</dbReference>
<dbReference type="PANTHER" id="PTHR33121:SF70">
    <property type="entry name" value="SIGNALING PROTEIN YKOW"/>
    <property type="match status" value="1"/>
</dbReference>
<proteinExistence type="predicted"/>
<accession>A0A9D1FZ51</accession>
<feature type="domain" description="GGDEF" evidence="3">
    <location>
        <begin position="55"/>
        <end position="187"/>
    </location>
</feature>
<dbReference type="Gene3D" id="3.20.20.450">
    <property type="entry name" value="EAL domain"/>
    <property type="match status" value="1"/>
</dbReference>
<dbReference type="SMART" id="SM00091">
    <property type="entry name" value="PAS"/>
    <property type="match status" value="1"/>
</dbReference>
<dbReference type="Gene3D" id="3.30.450.20">
    <property type="entry name" value="PAS domain"/>
    <property type="match status" value="2"/>
</dbReference>
<sequence length="1365" mass="151849">MQGNQGTSAAGMQNFQHRLAELQEQAAKDALSGLLNRATAEQHIARHLESMAAADTCAMFIVDLDDFKRVNDTLGHQAGDQAIRQAARILSGLFRANDIVGRLGGDEFVVFLVGQITEEVARAKGSQICAQLQLILGDAPSVTVTASAGIYLARGKGHSFAELYRAADQALYQAKKAGKHGYSFKHDDSLSSQEKGGFHPVSTISLGGLLEYLDSGVSLLEMGAAPRLLYASPSFCRLLGVEEGEYEMPCPVSRLVHPDDQAGLLRALEQGLKQGGIVEHIHRVSPDGERWRWWRIRAVRVPYENPLPVMLVTAADISQFKEHERHLEEEGERLRLAFSQMDQLLWEVDVPARVLRFFATEERMRALPEKDIQFPEGLISSGWIHPHSIAQFRTFAHELLGGASQGFGNFIIQNQHTGCYAWIAVSYRMLFGDTGGARRAIGVLEKLPQEVTGVNGSMGVRYPLPSVMIADMVAGLQIDLTRNRVCTQWDEGRDRTAMQKGENGAEALREEAARIFPEDIRSELLAGFDRDQLLERYARGEQWFTARYRRVDRSGIVRWVNHTIYMVEDRASRNVLLSLYIGRQDLRHGWEDMVGVPLRQDPLTHLCEAAYARKLAEMLICQADGSRMCALAMVQLGGLARLYANDLPGMQRALRAMAAALYVSMGGDCVLSRYGADRFVAFFPAVHSQFDLRGRLEESLAFVRRLLSDVLSMDYLRLVAGTVCAQPNRAEYAVLLNQAAHTCQMWQNAAVDTVAFPAEGDEWDLYETQTAGADARTLARPQELYRPLTGRERDAALRCMSAMLSARSPEEAVREALRCLGAYYRSDRAYVLRLSAGRQAITMPYEWTSRKKRSIQQSVSGMMLDRFPLLKRCMEERAPVFLSHAPTLVPMGEGGDGAWRYTAVPLMEQEDIAGFLCIENAREHAEDAALCSALAPYIAREQGQRREKDGREADAKDLLNMPNLRSYLDAVGNLDSDRYGSMGIVCVDVPNFSAINSSLGFAYGGQLLQYVVRALTDIFGREWIFRTWDSAFLALSPNIMRQAFMGRYARLRAALFRRYPKEVRVGSAWASGEFQTRSLVREAQAAMREETAEAIANMEAFILGRNRFRGVADAARAGRFTVYFQPQVDVVSGALLGAEALVRGLDEDGSILPPGQFIDALEKSGEIRDLDLFVLDRAMAQMESWRAAGLGMVKTAVNLSRVTLFAPTTLASILAVASHYPSIPLEMVELEITENAGRQDISSLQALVEQFRQCGLRFSLDDFGSKYANMQIFASVKFDTVKLDRSLIAGMVGNPINGMLVQDIIRICQTCGMVCVAEGVETREQACALQEMGCHCAQGYYFDRPLPAKQFQQKYLQGREPARQS</sequence>
<dbReference type="InterPro" id="IPR029016">
    <property type="entry name" value="GAF-like_dom_sf"/>
</dbReference>
<evidence type="ECO:0000313" key="4">
    <source>
        <dbReference type="EMBL" id="HIS92077.1"/>
    </source>
</evidence>
<protein>
    <submittedName>
        <fullName evidence="4">EAL domain-containing protein</fullName>
    </submittedName>
</protein>
<dbReference type="SUPFAM" id="SSF55781">
    <property type="entry name" value="GAF domain-like"/>
    <property type="match status" value="1"/>
</dbReference>
<feature type="domain" description="PAS" evidence="1">
    <location>
        <begin position="202"/>
        <end position="275"/>
    </location>
</feature>
<dbReference type="InterPro" id="IPR000160">
    <property type="entry name" value="GGDEF_dom"/>
</dbReference>
<dbReference type="SUPFAM" id="SSF55073">
    <property type="entry name" value="Nucleotide cyclase"/>
    <property type="match status" value="2"/>
</dbReference>
<feature type="domain" description="EAL" evidence="2">
    <location>
        <begin position="1104"/>
        <end position="1359"/>
    </location>
</feature>
<dbReference type="InterPro" id="IPR013655">
    <property type="entry name" value="PAS_fold_3"/>
</dbReference>
<dbReference type="InterPro" id="IPR029787">
    <property type="entry name" value="Nucleotide_cyclase"/>
</dbReference>
<dbReference type="InterPro" id="IPR000014">
    <property type="entry name" value="PAS"/>
</dbReference>
<dbReference type="InterPro" id="IPR035919">
    <property type="entry name" value="EAL_sf"/>
</dbReference>
<dbReference type="CDD" id="cd00130">
    <property type="entry name" value="PAS"/>
    <property type="match status" value="1"/>
</dbReference>
<dbReference type="InterPro" id="IPR001633">
    <property type="entry name" value="EAL_dom"/>
</dbReference>
<dbReference type="CDD" id="cd01948">
    <property type="entry name" value="EAL"/>
    <property type="match status" value="1"/>
</dbReference>
<comment type="caution">
    <text evidence="4">The sequence shown here is derived from an EMBL/GenBank/DDBJ whole genome shotgun (WGS) entry which is preliminary data.</text>
</comment>
<dbReference type="PROSITE" id="PS50112">
    <property type="entry name" value="PAS"/>
    <property type="match status" value="1"/>
</dbReference>
<dbReference type="Gene3D" id="3.30.450.40">
    <property type="match status" value="1"/>
</dbReference>
<dbReference type="InterPro" id="IPR050706">
    <property type="entry name" value="Cyclic-di-GMP_PDE-like"/>
</dbReference>
<dbReference type="SUPFAM" id="SSF141868">
    <property type="entry name" value="EAL domain-like"/>
    <property type="match status" value="1"/>
</dbReference>
<dbReference type="NCBIfam" id="TIGR00254">
    <property type="entry name" value="GGDEF"/>
    <property type="match status" value="1"/>
</dbReference>
<dbReference type="PROSITE" id="PS50887">
    <property type="entry name" value="GGDEF"/>
    <property type="match status" value="2"/>
</dbReference>